<dbReference type="Gene3D" id="2.60.40.10">
    <property type="entry name" value="Immunoglobulins"/>
    <property type="match status" value="1"/>
</dbReference>
<dbReference type="InterPro" id="IPR013783">
    <property type="entry name" value="Ig-like_fold"/>
</dbReference>
<proteinExistence type="predicted"/>
<dbReference type="EMBL" id="AVPE01000004">
    <property type="protein sequence ID" value="KGX93046.1"/>
    <property type="molecule type" value="Genomic_DNA"/>
</dbReference>
<keyword evidence="2" id="KW-1185">Reference proteome</keyword>
<sequence>MGYKKHVIVWFGLFLVVLFGCSSDGAKSEQVEEVGPIEAEMTIDTTKDNGLLTIHGTTNLPDGGVVMVTLQDREGYRVQTTSPIVDGTFTAEVYAAIGSEFSGEYTVIATLSVTANQPQEFVNEVGEDYENIGGELMEEGEYGRTISYEEQITVE</sequence>
<dbReference type="Proteomes" id="UP000030528">
    <property type="component" value="Unassembled WGS sequence"/>
</dbReference>
<comment type="caution">
    <text evidence="1">The sequence shown here is derived from an EMBL/GenBank/DDBJ whole genome shotgun (WGS) entry which is preliminary data.</text>
</comment>
<reference evidence="1 2" key="1">
    <citation type="submission" date="2013-08" db="EMBL/GenBank/DDBJ databases">
        <authorList>
            <person name="Huang J."/>
            <person name="Wang G."/>
        </authorList>
    </citation>
    <scope>NUCLEOTIDE SEQUENCE [LARGE SCALE GENOMIC DNA]</scope>
    <source>
        <strain evidence="1 2">JSM 076056</strain>
    </source>
</reference>
<name>A0A0A5GII2_9BACI</name>
<accession>A0A0A5GII2</accession>
<evidence type="ECO:0000313" key="2">
    <source>
        <dbReference type="Proteomes" id="UP000030528"/>
    </source>
</evidence>
<protein>
    <submittedName>
        <fullName evidence="1">Uncharacterized protein</fullName>
    </submittedName>
</protein>
<dbReference type="OrthoDB" id="193257at2"/>
<gene>
    <name evidence="1" type="ORF">N781_13505</name>
</gene>
<organism evidence="1 2">
    <name type="scientific">Pontibacillus halophilus JSM 076056 = DSM 19796</name>
    <dbReference type="NCBI Taxonomy" id="1385510"/>
    <lineage>
        <taxon>Bacteria</taxon>
        <taxon>Bacillati</taxon>
        <taxon>Bacillota</taxon>
        <taxon>Bacilli</taxon>
        <taxon>Bacillales</taxon>
        <taxon>Bacillaceae</taxon>
        <taxon>Pontibacillus</taxon>
    </lineage>
</organism>
<dbReference type="AlphaFoldDB" id="A0A0A5GII2"/>
<dbReference type="PROSITE" id="PS51257">
    <property type="entry name" value="PROKAR_LIPOPROTEIN"/>
    <property type="match status" value="1"/>
</dbReference>
<evidence type="ECO:0000313" key="1">
    <source>
        <dbReference type="EMBL" id="KGX93046.1"/>
    </source>
</evidence>
<dbReference type="RefSeq" id="WP_026799971.1">
    <property type="nucleotide sequence ID" value="NZ_AULI01000006.1"/>
</dbReference>